<keyword evidence="11" id="KW-1185">Reference proteome</keyword>
<feature type="transmembrane region" description="Helical" evidence="9">
    <location>
        <begin position="277"/>
        <end position="308"/>
    </location>
</feature>
<feature type="transmembrane region" description="Helical" evidence="9">
    <location>
        <begin position="160"/>
        <end position="180"/>
    </location>
</feature>
<keyword evidence="4" id="KW-1003">Cell membrane</keyword>
<dbReference type="InterPro" id="IPR037294">
    <property type="entry name" value="ABC_BtuC-like"/>
</dbReference>
<keyword evidence="5 9" id="KW-0812">Transmembrane</keyword>
<dbReference type="RefSeq" id="WP_345476324.1">
    <property type="nucleotide sequence ID" value="NZ_BAABLW010000001.1"/>
</dbReference>
<feature type="transmembrane region" description="Helical" evidence="9">
    <location>
        <begin position="97"/>
        <end position="117"/>
    </location>
</feature>
<dbReference type="SUPFAM" id="SSF81345">
    <property type="entry name" value="ABC transporter involved in vitamin B12 uptake, BtuC"/>
    <property type="match status" value="1"/>
</dbReference>
<accession>A0ABP9FQ97</accession>
<evidence type="ECO:0000256" key="8">
    <source>
        <dbReference type="SAM" id="MobiDB-lite"/>
    </source>
</evidence>
<gene>
    <name evidence="10" type="ORF">GCM10025790_02670</name>
</gene>
<feature type="transmembrane region" description="Helical" evidence="9">
    <location>
        <begin position="55"/>
        <end position="76"/>
    </location>
</feature>
<comment type="similarity">
    <text evidence="2">Belongs to the binding-protein-dependent transport system permease family. FecCD subfamily.</text>
</comment>
<dbReference type="InterPro" id="IPR000522">
    <property type="entry name" value="ABC_transptr_permease_BtuC"/>
</dbReference>
<protein>
    <submittedName>
        <fullName evidence="10">Iron chelate uptake ABC transporter family permease subunit</fullName>
    </submittedName>
</protein>
<dbReference type="Proteomes" id="UP001500368">
    <property type="component" value="Unassembled WGS sequence"/>
</dbReference>
<feature type="transmembrane region" description="Helical" evidence="9">
    <location>
        <begin position="234"/>
        <end position="253"/>
    </location>
</feature>
<reference evidence="11" key="1">
    <citation type="journal article" date="2019" name="Int. J. Syst. Evol. Microbiol.">
        <title>The Global Catalogue of Microorganisms (GCM) 10K type strain sequencing project: providing services to taxonomists for standard genome sequencing and annotation.</title>
        <authorList>
            <consortium name="The Broad Institute Genomics Platform"/>
            <consortium name="The Broad Institute Genome Sequencing Center for Infectious Disease"/>
            <person name="Wu L."/>
            <person name="Ma J."/>
        </authorList>
    </citation>
    <scope>NUCLEOTIDE SEQUENCE [LARGE SCALE GENOMIC DNA]</scope>
    <source>
        <strain evidence="11">JCM 19129</strain>
    </source>
</reference>
<organism evidence="10 11">
    <name type="scientific">Nesterenkonia rhizosphaerae</name>
    <dbReference type="NCBI Taxonomy" id="1348272"/>
    <lineage>
        <taxon>Bacteria</taxon>
        <taxon>Bacillati</taxon>
        <taxon>Actinomycetota</taxon>
        <taxon>Actinomycetes</taxon>
        <taxon>Micrococcales</taxon>
        <taxon>Micrococcaceae</taxon>
        <taxon>Nesterenkonia</taxon>
    </lineage>
</organism>
<evidence type="ECO:0000313" key="10">
    <source>
        <dbReference type="EMBL" id="GAA4911685.1"/>
    </source>
</evidence>
<evidence type="ECO:0000256" key="7">
    <source>
        <dbReference type="ARBA" id="ARBA00023136"/>
    </source>
</evidence>
<evidence type="ECO:0000256" key="9">
    <source>
        <dbReference type="SAM" id="Phobius"/>
    </source>
</evidence>
<evidence type="ECO:0000256" key="6">
    <source>
        <dbReference type="ARBA" id="ARBA00022989"/>
    </source>
</evidence>
<comment type="subcellular location">
    <subcellularLocation>
        <location evidence="1">Cell membrane</location>
        <topology evidence="1">Multi-pass membrane protein</topology>
    </subcellularLocation>
</comment>
<sequence>MSVRTDTPLPPEAAEGRAARELSSPTREVTDQTQPPSPAGRRSGALTDRKHLRNYVLIMTLLGVLAIGFTLAIMTYNNPAEFGTRGWWLIVGMRRDSLLTIAVVALCHAMATIAFQTAVNNRIITPGIMGFGSLYTAIQTGFVYVFGMAGVTMLVGVSQFFLQMAVMMLLATMLYTWLLSGRFSNIHIMLLVGVVIGGTLGSLSTFMQRTLTPSEFDVLTARLFGNISNARTEYLPYAIPIALAVTALLWFRASTLNVLALGKTAALNLGLNYKRELIVILALVSMLISMATALVGPMMFLGFLTAILAYQFADTYSHRLLFPMGFLFGYTILAGSYFVLRHLWDAGGAVTVIVELIGGVVFLIFILRKGRL</sequence>
<evidence type="ECO:0000256" key="2">
    <source>
        <dbReference type="ARBA" id="ARBA00007935"/>
    </source>
</evidence>
<evidence type="ECO:0000313" key="11">
    <source>
        <dbReference type="Proteomes" id="UP001500368"/>
    </source>
</evidence>
<dbReference type="EMBL" id="BAABLW010000001">
    <property type="protein sequence ID" value="GAA4911685.1"/>
    <property type="molecule type" value="Genomic_DNA"/>
</dbReference>
<evidence type="ECO:0000256" key="5">
    <source>
        <dbReference type="ARBA" id="ARBA00022692"/>
    </source>
</evidence>
<evidence type="ECO:0000256" key="4">
    <source>
        <dbReference type="ARBA" id="ARBA00022475"/>
    </source>
</evidence>
<keyword evidence="6 9" id="KW-1133">Transmembrane helix</keyword>
<feature type="region of interest" description="Disordered" evidence="8">
    <location>
        <begin position="1"/>
        <end position="44"/>
    </location>
</feature>
<feature type="compositionally biased region" description="Polar residues" evidence="8">
    <location>
        <begin position="23"/>
        <end position="34"/>
    </location>
</feature>
<dbReference type="CDD" id="cd06550">
    <property type="entry name" value="TM_ABC_iron-siderophores_like"/>
    <property type="match status" value="1"/>
</dbReference>
<feature type="transmembrane region" description="Helical" evidence="9">
    <location>
        <begin position="320"/>
        <end position="340"/>
    </location>
</feature>
<feature type="transmembrane region" description="Helical" evidence="9">
    <location>
        <begin position="346"/>
        <end position="367"/>
    </location>
</feature>
<feature type="transmembrane region" description="Helical" evidence="9">
    <location>
        <begin position="123"/>
        <end position="148"/>
    </location>
</feature>
<evidence type="ECO:0000256" key="1">
    <source>
        <dbReference type="ARBA" id="ARBA00004651"/>
    </source>
</evidence>
<comment type="caution">
    <text evidence="10">The sequence shown here is derived from an EMBL/GenBank/DDBJ whole genome shotgun (WGS) entry which is preliminary data.</text>
</comment>
<dbReference type="PANTHER" id="PTHR30472:SF19">
    <property type="entry name" value="PETROBACTIN IMPORT SYSTEM PERMEASE PROTEIN YCLO"/>
    <property type="match status" value="1"/>
</dbReference>
<name>A0ABP9FQ97_9MICC</name>
<dbReference type="PANTHER" id="PTHR30472">
    <property type="entry name" value="FERRIC ENTEROBACTIN TRANSPORT SYSTEM PERMEASE PROTEIN"/>
    <property type="match status" value="1"/>
</dbReference>
<keyword evidence="3" id="KW-0813">Transport</keyword>
<keyword evidence="7 9" id="KW-0472">Membrane</keyword>
<proteinExistence type="inferred from homology"/>
<dbReference type="Pfam" id="PF01032">
    <property type="entry name" value="FecCD"/>
    <property type="match status" value="1"/>
</dbReference>
<evidence type="ECO:0000256" key="3">
    <source>
        <dbReference type="ARBA" id="ARBA00022448"/>
    </source>
</evidence>
<feature type="transmembrane region" description="Helical" evidence="9">
    <location>
        <begin position="186"/>
        <end position="206"/>
    </location>
</feature>
<dbReference type="Gene3D" id="1.10.3470.10">
    <property type="entry name" value="ABC transporter involved in vitamin B12 uptake, BtuC"/>
    <property type="match status" value="1"/>
</dbReference>